<proteinExistence type="predicted"/>
<dbReference type="AlphaFoldDB" id="A0A5J9UD74"/>
<accession>A0A5J9UD74</accession>
<name>A0A5J9UD74_9POAL</name>
<protein>
    <submittedName>
        <fullName evidence="1">Uncharacterized protein</fullName>
    </submittedName>
</protein>
<sequence length="95" mass="10690">MFPPFVIIGQSALQGYPDVVHTMQAFASNILQIYRRGKGPSGSYLRWMERDEMSTRNVLEERNKKLVRVSRQGGISLSVELLHDDVPPAEAGMQS</sequence>
<evidence type="ECO:0000313" key="1">
    <source>
        <dbReference type="EMBL" id="TVU21068.1"/>
    </source>
</evidence>
<dbReference type="Gramene" id="TVU21068">
    <property type="protein sequence ID" value="TVU21068"/>
    <property type="gene ID" value="EJB05_30681"/>
</dbReference>
<dbReference type="EMBL" id="RWGY01000026">
    <property type="protein sequence ID" value="TVU21068.1"/>
    <property type="molecule type" value="Genomic_DNA"/>
</dbReference>
<keyword evidence="2" id="KW-1185">Reference proteome</keyword>
<feature type="non-terminal residue" evidence="1">
    <location>
        <position position="1"/>
    </location>
</feature>
<comment type="caution">
    <text evidence="1">The sequence shown here is derived from an EMBL/GenBank/DDBJ whole genome shotgun (WGS) entry which is preliminary data.</text>
</comment>
<gene>
    <name evidence="1" type="ORF">EJB05_30681</name>
</gene>
<reference evidence="1 2" key="1">
    <citation type="journal article" date="2019" name="Sci. Rep.">
        <title>A high-quality genome of Eragrostis curvula grass provides insights into Poaceae evolution and supports new strategies to enhance forage quality.</title>
        <authorList>
            <person name="Carballo J."/>
            <person name="Santos B.A.C.M."/>
            <person name="Zappacosta D."/>
            <person name="Garbus I."/>
            <person name="Selva J.P."/>
            <person name="Gallo C.A."/>
            <person name="Diaz A."/>
            <person name="Albertini E."/>
            <person name="Caccamo M."/>
            <person name="Echenique V."/>
        </authorList>
    </citation>
    <scope>NUCLEOTIDE SEQUENCE [LARGE SCALE GENOMIC DNA]</scope>
    <source>
        <strain evidence="2">cv. Victoria</strain>
        <tissue evidence="1">Leaf</tissue>
    </source>
</reference>
<evidence type="ECO:0000313" key="2">
    <source>
        <dbReference type="Proteomes" id="UP000324897"/>
    </source>
</evidence>
<organism evidence="1 2">
    <name type="scientific">Eragrostis curvula</name>
    <name type="common">weeping love grass</name>
    <dbReference type="NCBI Taxonomy" id="38414"/>
    <lineage>
        <taxon>Eukaryota</taxon>
        <taxon>Viridiplantae</taxon>
        <taxon>Streptophyta</taxon>
        <taxon>Embryophyta</taxon>
        <taxon>Tracheophyta</taxon>
        <taxon>Spermatophyta</taxon>
        <taxon>Magnoliopsida</taxon>
        <taxon>Liliopsida</taxon>
        <taxon>Poales</taxon>
        <taxon>Poaceae</taxon>
        <taxon>PACMAD clade</taxon>
        <taxon>Chloridoideae</taxon>
        <taxon>Eragrostideae</taxon>
        <taxon>Eragrostidinae</taxon>
        <taxon>Eragrostis</taxon>
    </lineage>
</organism>
<dbReference type="Proteomes" id="UP000324897">
    <property type="component" value="Unassembled WGS sequence"/>
</dbReference>